<dbReference type="EMBL" id="JACHJD010000018">
    <property type="protein sequence ID" value="MBB5108332.1"/>
    <property type="molecule type" value="Genomic_DNA"/>
</dbReference>
<sequence length="48" mass="5061">MDYSEIAAKARVVIGVSNAPLHTGTGDIYTVITGPAGEDNTDDEDQPR</sequence>
<gene>
    <name evidence="1" type="ORF">FHS40_007453</name>
</gene>
<evidence type="ECO:0000313" key="1">
    <source>
        <dbReference type="EMBL" id="MBB5108332.1"/>
    </source>
</evidence>
<protein>
    <submittedName>
        <fullName evidence="1">Uncharacterized protein</fullName>
    </submittedName>
</protein>
<comment type="caution">
    <text evidence="1">The sequence shown here is derived from an EMBL/GenBank/DDBJ whole genome shotgun (WGS) entry which is preliminary data.</text>
</comment>
<evidence type="ECO:0000313" key="2">
    <source>
        <dbReference type="Proteomes" id="UP000549009"/>
    </source>
</evidence>
<accession>A0A7W8B1K1</accession>
<dbReference type="RefSeq" id="WP_170316386.1">
    <property type="nucleotide sequence ID" value="NZ_BMSQ01000020.1"/>
</dbReference>
<keyword evidence="2" id="KW-1185">Reference proteome</keyword>
<organism evidence="1 2">
    <name type="scientific">Streptomyces spectabilis</name>
    <dbReference type="NCBI Taxonomy" id="68270"/>
    <lineage>
        <taxon>Bacteria</taxon>
        <taxon>Bacillati</taxon>
        <taxon>Actinomycetota</taxon>
        <taxon>Actinomycetes</taxon>
        <taxon>Kitasatosporales</taxon>
        <taxon>Streptomycetaceae</taxon>
        <taxon>Streptomyces</taxon>
    </lineage>
</organism>
<reference evidence="1 2" key="1">
    <citation type="submission" date="2020-08" db="EMBL/GenBank/DDBJ databases">
        <title>Genomic Encyclopedia of Type Strains, Phase III (KMG-III): the genomes of soil and plant-associated and newly described type strains.</title>
        <authorList>
            <person name="Whitman W."/>
        </authorList>
    </citation>
    <scope>NUCLEOTIDE SEQUENCE [LARGE SCALE GENOMIC DNA]</scope>
    <source>
        <strain evidence="1 2">CECT 3146</strain>
    </source>
</reference>
<dbReference type="AlphaFoldDB" id="A0A7W8B1K1"/>
<name>A0A7W8B1K1_STRST</name>
<proteinExistence type="predicted"/>
<dbReference type="Proteomes" id="UP000549009">
    <property type="component" value="Unassembled WGS sequence"/>
</dbReference>